<gene>
    <name evidence="8" type="ORF">A2918_02550</name>
</gene>
<reference evidence="8 9" key="1">
    <citation type="journal article" date="2016" name="Nat. Commun.">
        <title>Thousands of microbial genomes shed light on interconnected biogeochemical processes in an aquifer system.</title>
        <authorList>
            <person name="Anantharaman K."/>
            <person name="Brown C.T."/>
            <person name="Hug L.A."/>
            <person name="Sharon I."/>
            <person name="Castelle C.J."/>
            <person name="Probst A.J."/>
            <person name="Thomas B.C."/>
            <person name="Singh A."/>
            <person name="Wilkins M.J."/>
            <person name="Karaoz U."/>
            <person name="Brodie E.L."/>
            <person name="Williams K.H."/>
            <person name="Hubbard S.S."/>
            <person name="Banfield J.F."/>
        </authorList>
    </citation>
    <scope>NUCLEOTIDE SEQUENCE [LARGE SCALE GENOMIC DNA]</scope>
</reference>
<evidence type="ECO:0000256" key="6">
    <source>
        <dbReference type="SAM" id="Phobius"/>
    </source>
</evidence>
<sequence>MEQFLGFLQQNFPVIVNYKYLFLFLGAMIEGLNTMVLGGFLVSVNTIKLLPIFLLFTLAYTINGYIWYTVGYFAGAKPIDKWGRKDQKGRKIIEKVEEYFEKYSGRAIIITKFTFSLTIATLIMAGSLKYNLKKFSLYNFVGSIGWVTVTLFVGYFFGESYKLFFVYLKNFTYGLVFLGGAITLIYAIKLIFGSAFIKSLFITDKIKEFSYKLRNGLEEFLSNGSEKK</sequence>
<comment type="caution">
    <text evidence="8">The sequence shown here is derived from an EMBL/GenBank/DDBJ whole genome shotgun (WGS) entry which is preliminary data.</text>
</comment>
<dbReference type="STRING" id="1802694.A2918_02550"/>
<keyword evidence="2" id="KW-1003">Cell membrane</keyword>
<evidence type="ECO:0000313" key="9">
    <source>
        <dbReference type="Proteomes" id="UP000178227"/>
    </source>
</evidence>
<dbReference type="Proteomes" id="UP000178227">
    <property type="component" value="Unassembled WGS sequence"/>
</dbReference>
<proteinExistence type="predicted"/>
<feature type="transmembrane region" description="Helical" evidence="6">
    <location>
        <begin position="107"/>
        <end position="125"/>
    </location>
</feature>
<keyword evidence="4 6" id="KW-1133">Transmembrane helix</keyword>
<dbReference type="GO" id="GO:0005886">
    <property type="term" value="C:plasma membrane"/>
    <property type="evidence" value="ECO:0007669"/>
    <property type="project" value="UniProtKB-SubCell"/>
</dbReference>
<evidence type="ECO:0000256" key="1">
    <source>
        <dbReference type="ARBA" id="ARBA00004651"/>
    </source>
</evidence>
<dbReference type="PANTHER" id="PTHR42709:SF6">
    <property type="entry name" value="UNDECAPRENYL PHOSPHATE TRANSPORTER A"/>
    <property type="match status" value="1"/>
</dbReference>
<dbReference type="EMBL" id="MGKI01000013">
    <property type="protein sequence ID" value="OGN22243.1"/>
    <property type="molecule type" value="Genomic_DNA"/>
</dbReference>
<keyword evidence="3 6" id="KW-0812">Transmembrane</keyword>
<evidence type="ECO:0000256" key="3">
    <source>
        <dbReference type="ARBA" id="ARBA00022692"/>
    </source>
</evidence>
<keyword evidence="5 6" id="KW-0472">Membrane</keyword>
<evidence type="ECO:0000313" key="8">
    <source>
        <dbReference type="EMBL" id="OGN22243.1"/>
    </source>
</evidence>
<organism evidence="8 9">
    <name type="scientific">Candidatus Yanofskybacteria bacterium RIFCSPLOWO2_01_FULL_42_49</name>
    <dbReference type="NCBI Taxonomy" id="1802694"/>
    <lineage>
        <taxon>Bacteria</taxon>
        <taxon>Candidatus Yanofskyibacteriota</taxon>
    </lineage>
</organism>
<accession>A0A1F8GA97</accession>
<dbReference type="AlphaFoldDB" id="A0A1F8GA97"/>
<dbReference type="InterPro" id="IPR051311">
    <property type="entry name" value="DedA_domain"/>
</dbReference>
<name>A0A1F8GA97_9BACT</name>
<dbReference type="InterPro" id="IPR032816">
    <property type="entry name" value="VTT_dom"/>
</dbReference>
<protein>
    <recommendedName>
        <fullName evidence="7">VTT domain-containing protein</fullName>
    </recommendedName>
</protein>
<feature type="transmembrane region" description="Helical" evidence="6">
    <location>
        <begin position="137"/>
        <end position="158"/>
    </location>
</feature>
<evidence type="ECO:0000256" key="2">
    <source>
        <dbReference type="ARBA" id="ARBA00022475"/>
    </source>
</evidence>
<evidence type="ECO:0000259" key="7">
    <source>
        <dbReference type="Pfam" id="PF09335"/>
    </source>
</evidence>
<dbReference type="PANTHER" id="PTHR42709">
    <property type="entry name" value="ALKALINE PHOSPHATASE LIKE PROTEIN"/>
    <property type="match status" value="1"/>
</dbReference>
<dbReference type="Pfam" id="PF09335">
    <property type="entry name" value="VTT_dom"/>
    <property type="match status" value="1"/>
</dbReference>
<comment type="subcellular location">
    <subcellularLocation>
        <location evidence="1">Cell membrane</location>
        <topology evidence="1">Multi-pass membrane protein</topology>
    </subcellularLocation>
</comment>
<evidence type="ECO:0000256" key="5">
    <source>
        <dbReference type="ARBA" id="ARBA00023136"/>
    </source>
</evidence>
<evidence type="ECO:0000256" key="4">
    <source>
        <dbReference type="ARBA" id="ARBA00022989"/>
    </source>
</evidence>
<feature type="transmembrane region" description="Helical" evidence="6">
    <location>
        <begin position="49"/>
        <end position="68"/>
    </location>
</feature>
<feature type="domain" description="VTT" evidence="7">
    <location>
        <begin position="35"/>
        <end position="155"/>
    </location>
</feature>
<feature type="transmembrane region" description="Helical" evidence="6">
    <location>
        <begin position="170"/>
        <end position="192"/>
    </location>
</feature>
<feature type="transmembrane region" description="Helical" evidence="6">
    <location>
        <begin position="20"/>
        <end position="42"/>
    </location>
</feature>